<dbReference type="GO" id="GO:0032153">
    <property type="term" value="C:cell division site"/>
    <property type="evidence" value="ECO:0007669"/>
    <property type="project" value="UniProtKB-UniRule"/>
</dbReference>
<evidence type="ECO:0000256" key="1">
    <source>
        <dbReference type="ARBA" id="ARBA00022475"/>
    </source>
</evidence>
<name>A0AAJ1WJ17_9BACI</name>
<comment type="subcellular location">
    <subcellularLocation>
        <location evidence="7">Cell membrane</location>
        <topology evidence="7">Single-pass type II membrane protein</topology>
    </subcellularLocation>
    <text evidence="7">Localizes to the division septum where it forms a ring structure.</text>
</comment>
<dbReference type="InterPro" id="IPR011922">
    <property type="entry name" value="Cell_div_FtsL"/>
</dbReference>
<keyword evidence="2 7" id="KW-0132">Cell division</keyword>
<dbReference type="AlphaFoldDB" id="A0AAJ1WJ17"/>
<dbReference type="Proteomes" id="UP001237207">
    <property type="component" value="Unassembled WGS sequence"/>
</dbReference>
<keyword evidence="3 7" id="KW-0812">Transmembrane</keyword>
<proteinExistence type="inferred from homology"/>
<keyword evidence="1 7" id="KW-1003">Cell membrane</keyword>
<gene>
    <name evidence="7" type="primary">ftsL</name>
    <name evidence="10" type="ORF">J2S13_001635</name>
</gene>
<evidence type="ECO:0000256" key="7">
    <source>
        <dbReference type="HAMAP-Rule" id="MF_00910"/>
    </source>
</evidence>
<evidence type="ECO:0000256" key="2">
    <source>
        <dbReference type="ARBA" id="ARBA00022618"/>
    </source>
</evidence>
<evidence type="ECO:0000256" key="4">
    <source>
        <dbReference type="ARBA" id="ARBA00022989"/>
    </source>
</evidence>
<dbReference type="HAMAP" id="MF_00910">
    <property type="entry name" value="FtsL"/>
    <property type="match status" value="1"/>
</dbReference>
<feature type="region of interest" description="Disordered" evidence="9">
    <location>
        <begin position="1"/>
        <end position="29"/>
    </location>
</feature>
<evidence type="ECO:0000313" key="11">
    <source>
        <dbReference type="Proteomes" id="UP001237207"/>
    </source>
</evidence>
<comment type="function">
    <text evidence="7">Essential cell division protein.</text>
</comment>
<evidence type="ECO:0000313" key="10">
    <source>
        <dbReference type="EMBL" id="MDQ0215235.1"/>
    </source>
</evidence>
<reference evidence="10" key="1">
    <citation type="submission" date="2023-07" db="EMBL/GenBank/DDBJ databases">
        <title>Genomic Encyclopedia of Type Strains, Phase IV (KMG-IV): sequencing the most valuable type-strain genomes for metagenomic binning, comparative biology and taxonomic classification.</title>
        <authorList>
            <person name="Goeker M."/>
        </authorList>
    </citation>
    <scope>NUCLEOTIDE SEQUENCE</scope>
    <source>
        <strain evidence="10">DSM 23947</strain>
    </source>
</reference>
<keyword evidence="11" id="KW-1185">Reference proteome</keyword>
<dbReference type="RefSeq" id="WP_307257230.1">
    <property type="nucleotide sequence ID" value="NZ_JAUSUC010000016.1"/>
</dbReference>
<dbReference type="GO" id="GO:0043093">
    <property type="term" value="P:FtsZ-dependent cytokinesis"/>
    <property type="evidence" value="ECO:0007669"/>
    <property type="project" value="UniProtKB-UniRule"/>
</dbReference>
<keyword evidence="6 7" id="KW-0131">Cell cycle</keyword>
<accession>A0AAJ1WJ17</accession>
<comment type="caution">
    <text evidence="10">The sequence shown here is derived from an EMBL/GenBank/DDBJ whole genome shotgun (WGS) entry which is preliminary data.</text>
</comment>
<dbReference type="GO" id="GO:0005886">
    <property type="term" value="C:plasma membrane"/>
    <property type="evidence" value="ECO:0007669"/>
    <property type="project" value="UniProtKB-SubCell"/>
</dbReference>
<evidence type="ECO:0000256" key="8">
    <source>
        <dbReference type="NCBIfam" id="TIGR02209"/>
    </source>
</evidence>
<organism evidence="10 11">
    <name type="scientific">Oikeobacillus pervagus</name>
    <dbReference type="NCBI Taxonomy" id="1325931"/>
    <lineage>
        <taxon>Bacteria</taxon>
        <taxon>Bacillati</taxon>
        <taxon>Bacillota</taxon>
        <taxon>Bacilli</taxon>
        <taxon>Bacillales</taxon>
        <taxon>Bacillaceae</taxon>
        <taxon>Oikeobacillus</taxon>
    </lineage>
</organism>
<evidence type="ECO:0000256" key="6">
    <source>
        <dbReference type="ARBA" id="ARBA00023306"/>
    </source>
</evidence>
<comment type="similarity">
    <text evidence="7">Belongs to the FtsL family.</text>
</comment>
<feature type="transmembrane region" description="Helical" evidence="7">
    <location>
        <begin position="38"/>
        <end position="56"/>
    </location>
</feature>
<protein>
    <recommendedName>
        <fullName evidence="7 8">Cell division protein FtsL</fullName>
    </recommendedName>
</protein>
<evidence type="ECO:0000256" key="3">
    <source>
        <dbReference type="ARBA" id="ARBA00022692"/>
    </source>
</evidence>
<evidence type="ECO:0000256" key="5">
    <source>
        <dbReference type="ARBA" id="ARBA00023136"/>
    </source>
</evidence>
<keyword evidence="4 7" id="KW-1133">Transmembrane helix</keyword>
<keyword evidence="5 7" id="KW-0472">Membrane</keyword>
<dbReference type="NCBIfam" id="TIGR02209">
    <property type="entry name" value="ftsL_broad"/>
    <property type="match status" value="1"/>
</dbReference>
<dbReference type="EMBL" id="JAUSUC010000016">
    <property type="protein sequence ID" value="MDQ0215235.1"/>
    <property type="molecule type" value="Genomic_DNA"/>
</dbReference>
<evidence type="ECO:0000256" key="9">
    <source>
        <dbReference type="SAM" id="MobiDB-lite"/>
    </source>
</evidence>
<sequence>MSNLARKYQIEEQHQQKNASQRQSKQKKKIRVTPGEKLLLLLFVVLISFIGVKIISTETAIYTANREIQDMERQIKVQKKVNKELKIQVSEESTYEKIWKKAKELGLDLNEQNVKVVQPK</sequence>